<dbReference type="EMBL" id="OK149171">
    <property type="protein sequence ID" value="UCR75510.1"/>
    <property type="molecule type" value="Genomic_DNA"/>
</dbReference>
<evidence type="ECO:0000313" key="2">
    <source>
        <dbReference type="EMBL" id="UCR75510.1"/>
    </source>
</evidence>
<proteinExistence type="predicted"/>
<dbReference type="Proteomes" id="UP000827952">
    <property type="component" value="Segment"/>
</dbReference>
<accession>A0AAE9BZH5</accession>
<evidence type="ECO:0000313" key="3">
    <source>
        <dbReference type="Proteomes" id="UP000827952"/>
    </source>
</evidence>
<name>A0AAE9BZH5_9CAUD</name>
<protein>
    <submittedName>
        <fullName evidence="2">Uncharacterized protein</fullName>
    </submittedName>
</protein>
<feature type="region of interest" description="Disordered" evidence="1">
    <location>
        <begin position="43"/>
        <end position="126"/>
    </location>
</feature>
<reference evidence="2" key="1">
    <citation type="submission" date="2021-09" db="EMBL/GenBank/DDBJ databases">
        <title>Complete genome analysis of a novel Alcaligenes phage vB_Af_QDWS595.</title>
        <authorList>
            <person name="Jing Y."/>
            <person name="Wang J."/>
        </authorList>
    </citation>
    <scope>NUCLEOTIDE SEQUENCE</scope>
</reference>
<evidence type="ECO:0000256" key="1">
    <source>
        <dbReference type="SAM" id="MobiDB-lite"/>
    </source>
</evidence>
<gene>
    <name evidence="2" type="ORF">vBAfaPQDWS595_26</name>
</gene>
<sequence length="126" mass="13540">MQITINQVEIEAAIKAHILNQINVKEGHKLAIEMKAGRGADGYTATIDISPENETKAAAAPQPTEPKQATAPKAEVAEQKQTQQKAPEPVAEEVQAEVVQQEAAPKAETEKMSLFGDLPKVSDTNK</sequence>
<organism evidence="2 3">
    <name type="scientific">Alcaligenes phage vB_Af_QDWS595</name>
    <dbReference type="NCBI Taxonomy" id="2877946"/>
    <lineage>
        <taxon>Viruses</taxon>
        <taxon>Duplodnaviria</taxon>
        <taxon>Heunggongvirae</taxon>
        <taxon>Uroviricota</taxon>
        <taxon>Caudoviricetes</taxon>
        <taxon>Schitoviridae</taxon>
        <taxon>Petruschkyvirus</taxon>
        <taxon>Petruschkyvirus QDWS595</taxon>
    </lineage>
</organism>
<keyword evidence="3" id="KW-1185">Reference proteome</keyword>